<comment type="caution">
    <text evidence="2">The sequence shown here is derived from an EMBL/GenBank/DDBJ whole genome shotgun (WGS) entry which is preliminary data.</text>
</comment>
<accession>A0AAD3HH89</accession>
<organism evidence="2 3">
    <name type="scientific">Astrephomene gubernaculifera</name>
    <dbReference type="NCBI Taxonomy" id="47775"/>
    <lineage>
        <taxon>Eukaryota</taxon>
        <taxon>Viridiplantae</taxon>
        <taxon>Chlorophyta</taxon>
        <taxon>core chlorophytes</taxon>
        <taxon>Chlorophyceae</taxon>
        <taxon>CS clade</taxon>
        <taxon>Chlamydomonadales</taxon>
        <taxon>Astrephomenaceae</taxon>
        <taxon>Astrephomene</taxon>
    </lineage>
</organism>
<dbReference type="SUPFAM" id="SSF140860">
    <property type="entry name" value="Pseudo ankyrin repeat-like"/>
    <property type="match status" value="1"/>
</dbReference>
<dbReference type="PANTHER" id="PTHR12393">
    <property type="entry name" value="SPHINGOMYELIN PHOSPHODIESTERASE RELATED"/>
    <property type="match status" value="1"/>
</dbReference>
<keyword evidence="3" id="KW-1185">Reference proteome</keyword>
<gene>
    <name evidence="2" type="ORF">Agub_g1158</name>
</gene>
<feature type="region of interest" description="Disordered" evidence="1">
    <location>
        <begin position="1"/>
        <end position="26"/>
    </location>
</feature>
<proteinExistence type="predicted"/>
<dbReference type="GO" id="GO:0030149">
    <property type="term" value="P:sphingolipid catabolic process"/>
    <property type="evidence" value="ECO:0007669"/>
    <property type="project" value="TreeGrafter"/>
</dbReference>
<dbReference type="SUPFAM" id="SSF48403">
    <property type="entry name" value="Ankyrin repeat"/>
    <property type="match status" value="1"/>
</dbReference>
<evidence type="ECO:0008006" key="4">
    <source>
        <dbReference type="Google" id="ProtNLM"/>
    </source>
</evidence>
<dbReference type="GO" id="GO:0046513">
    <property type="term" value="P:ceramide biosynthetic process"/>
    <property type="evidence" value="ECO:0007669"/>
    <property type="project" value="TreeGrafter"/>
</dbReference>
<dbReference type="GO" id="GO:0005783">
    <property type="term" value="C:endoplasmic reticulum"/>
    <property type="evidence" value="ECO:0007669"/>
    <property type="project" value="TreeGrafter"/>
</dbReference>
<evidence type="ECO:0000256" key="1">
    <source>
        <dbReference type="SAM" id="MobiDB-lite"/>
    </source>
</evidence>
<dbReference type="AlphaFoldDB" id="A0AAD3HH89"/>
<dbReference type="Gene3D" id="1.25.40.20">
    <property type="entry name" value="Ankyrin repeat-containing domain"/>
    <property type="match status" value="1"/>
</dbReference>
<feature type="region of interest" description="Disordered" evidence="1">
    <location>
        <begin position="548"/>
        <end position="569"/>
    </location>
</feature>
<dbReference type="GO" id="GO:0004620">
    <property type="term" value="F:phospholipase activity"/>
    <property type="evidence" value="ECO:0007669"/>
    <property type="project" value="TreeGrafter"/>
</dbReference>
<evidence type="ECO:0000313" key="3">
    <source>
        <dbReference type="Proteomes" id="UP001054857"/>
    </source>
</evidence>
<dbReference type="PANTHER" id="PTHR12393:SF6">
    <property type="entry name" value="SPHINGOMYELIN PHOSPHODIESTERASE 2"/>
    <property type="match status" value="1"/>
</dbReference>
<dbReference type="EMBL" id="BMAR01000001">
    <property type="protein sequence ID" value="GFR40578.1"/>
    <property type="molecule type" value="Genomic_DNA"/>
</dbReference>
<sequence>MPGQLQQQPADSERPSNASPQQPDTSRIWPQLLPELTESIVSFLPPNEVACTVRLINKAAAAQFRGPRYTTVQLSSPVPPHAFKEQWERPGVMRGLTVQRRQELQWLTARSGSLPNLKVAVAATGIPYVHKFLRFLRPTSLVQAAVETGRLEMCEWLMEQGHSLELIVEAAARAGQRGICEWGLASGCSWSPCLAYAAARGGHVGLMDWLLQLHQAEGEDVRAAELLKAAAGGCELHTLQRLYHDWAGEQQLDDYAKRNVVTAAARGPTPDWQAKLVWLEARGFPGSEACLGAASCPDALDRLRWLRGRGYPLSDRVAEEAVEFGNMEALHYLLLSEGVQPNSDCGERAAESGNLGALTLLHAHGCPMDEETVEVAARRGQLQVVVWLVEEVLGPAGVQLGAEEFSSAACSGNLELLRWLRERGFAWRDAGAITRAAGSGCGEVLEWLVEQGCPMPDDGRPYLEAARKSDLATLACLKRLGCPWGPPGRLLRQCLQTVCSCAVLSWLLAEGCPMTEEAAQQGMQCAYEWQDANDPRRRRLWGWLQENMGLQPPQQGPRGKGWQLDSDVE</sequence>
<name>A0AAD3HH89_9CHLO</name>
<dbReference type="GO" id="GO:0016020">
    <property type="term" value="C:membrane"/>
    <property type="evidence" value="ECO:0007669"/>
    <property type="project" value="TreeGrafter"/>
</dbReference>
<dbReference type="InterPro" id="IPR036770">
    <property type="entry name" value="Ankyrin_rpt-contain_sf"/>
</dbReference>
<evidence type="ECO:0000313" key="2">
    <source>
        <dbReference type="EMBL" id="GFR40578.1"/>
    </source>
</evidence>
<dbReference type="GO" id="GO:0071944">
    <property type="term" value="C:cell periphery"/>
    <property type="evidence" value="ECO:0007669"/>
    <property type="project" value="TreeGrafter"/>
</dbReference>
<dbReference type="Proteomes" id="UP001054857">
    <property type="component" value="Unassembled WGS sequence"/>
</dbReference>
<feature type="compositionally biased region" description="Polar residues" evidence="1">
    <location>
        <begin position="1"/>
        <end position="25"/>
    </location>
</feature>
<reference evidence="2 3" key="1">
    <citation type="journal article" date="2021" name="Sci. Rep.">
        <title>Genome sequencing of the multicellular alga Astrephomene provides insights into convergent evolution of germ-soma differentiation.</title>
        <authorList>
            <person name="Yamashita S."/>
            <person name="Yamamoto K."/>
            <person name="Matsuzaki R."/>
            <person name="Suzuki S."/>
            <person name="Yamaguchi H."/>
            <person name="Hirooka S."/>
            <person name="Minakuchi Y."/>
            <person name="Miyagishima S."/>
            <person name="Kawachi M."/>
            <person name="Toyoda A."/>
            <person name="Nozaki H."/>
        </authorList>
    </citation>
    <scope>NUCLEOTIDE SEQUENCE [LARGE SCALE GENOMIC DNA]</scope>
    <source>
        <strain evidence="2 3">NIES-4017</strain>
    </source>
</reference>
<protein>
    <recommendedName>
        <fullName evidence="4">Ankyrin repeat domain-containing protein</fullName>
    </recommendedName>
</protein>